<name>A0AAD3XIT4_NEPGR</name>
<evidence type="ECO:0000256" key="1">
    <source>
        <dbReference type="SAM" id="MobiDB-lite"/>
    </source>
</evidence>
<feature type="region of interest" description="Disordered" evidence="1">
    <location>
        <begin position="202"/>
        <end position="245"/>
    </location>
</feature>
<feature type="compositionally biased region" description="Basic and acidic residues" evidence="1">
    <location>
        <begin position="1"/>
        <end position="19"/>
    </location>
</feature>
<reference evidence="2" key="1">
    <citation type="submission" date="2023-05" db="EMBL/GenBank/DDBJ databases">
        <title>Nepenthes gracilis genome sequencing.</title>
        <authorList>
            <person name="Fukushima K."/>
        </authorList>
    </citation>
    <scope>NUCLEOTIDE SEQUENCE</scope>
    <source>
        <strain evidence="2">SING2019-196</strain>
    </source>
</reference>
<dbReference type="EMBL" id="BSYO01000006">
    <property type="protein sequence ID" value="GMH06133.1"/>
    <property type="molecule type" value="Genomic_DNA"/>
</dbReference>
<comment type="caution">
    <text evidence="2">The sequence shown here is derived from an EMBL/GenBank/DDBJ whole genome shotgun (WGS) entry which is preliminary data.</text>
</comment>
<proteinExistence type="predicted"/>
<dbReference type="AlphaFoldDB" id="A0AAD3XIT4"/>
<feature type="region of interest" description="Disordered" evidence="1">
    <location>
        <begin position="1"/>
        <end position="20"/>
    </location>
</feature>
<evidence type="ECO:0000313" key="2">
    <source>
        <dbReference type="EMBL" id="GMH06133.1"/>
    </source>
</evidence>
<protein>
    <submittedName>
        <fullName evidence="2">Uncharacterized protein</fullName>
    </submittedName>
</protein>
<keyword evidence="3" id="KW-1185">Reference proteome</keyword>
<accession>A0AAD3XIT4</accession>
<dbReference type="Proteomes" id="UP001279734">
    <property type="component" value="Unassembled WGS sequence"/>
</dbReference>
<evidence type="ECO:0000313" key="3">
    <source>
        <dbReference type="Proteomes" id="UP001279734"/>
    </source>
</evidence>
<sequence>MPSESAKEVPEGMESRNSDMQKAISSDCCVGILVGLEASAMDNALVSVAHEVPCSAHIESPATEAIAGKNGVQFDEVGVPHCYNDDGGLPHCLCKGPVGALCIQSQHLEVTGCNAGENQDIESDPDDLVLSPPRNGLMRFLYLLILPGLILAGNVLLPGPDAGLAGVQLVCSWSEAGGSAYFAAPEVAPAVDVAVEYPWKPGVGESTPAPRRPKPKLPGRPPLFAPAGGAFSKPKPSGWPPPSAPADGALECFSLKRMDNAAEAGVMFPSDAVEIL</sequence>
<organism evidence="2 3">
    <name type="scientific">Nepenthes gracilis</name>
    <name type="common">Slender pitcher plant</name>
    <dbReference type="NCBI Taxonomy" id="150966"/>
    <lineage>
        <taxon>Eukaryota</taxon>
        <taxon>Viridiplantae</taxon>
        <taxon>Streptophyta</taxon>
        <taxon>Embryophyta</taxon>
        <taxon>Tracheophyta</taxon>
        <taxon>Spermatophyta</taxon>
        <taxon>Magnoliopsida</taxon>
        <taxon>eudicotyledons</taxon>
        <taxon>Gunneridae</taxon>
        <taxon>Pentapetalae</taxon>
        <taxon>Caryophyllales</taxon>
        <taxon>Nepenthaceae</taxon>
        <taxon>Nepenthes</taxon>
    </lineage>
</organism>
<gene>
    <name evidence="2" type="ORF">Nepgr_007973</name>
</gene>